<dbReference type="OrthoDB" id="4664297at2759"/>
<reference evidence="1 2" key="1">
    <citation type="submission" date="2018-11" db="EMBL/GenBank/DDBJ databases">
        <title>Genome sequence of Saitozyma podzolica DSM 27192.</title>
        <authorList>
            <person name="Aliyu H."/>
            <person name="Gorte O."/>
            <person name="Ochsenreither K."/>
        </authorList>
    </citation>
    <scope>NUCLEOTIDE SEQUENCE [LARGE SCALE GENOMIC DNA]</scope>
    <source>
        <strain evidence="1 2">DSM 27192</strain>
    </source>
</reference>
<dbReference type="Proteomes" id="UP000279259">
    <property type="component" value="Unassembled WGS sequence"/>
</dbReference>
<evidence type="ECO:0000313" key="2">
    <source>
        <dbReference type="Proteomes" id="UP000279259"/>
    </source>
</evidence>
<name>A0A427XXQ0_9TREE</name>
<keyword evidence="2" id="KW-1185">Reference proteome</keyword>
<gene>
    <name evidence="1" type="ORF">EHS25_005514</name>
</gene>
<accession>A0A427XXQ0</accession>
<proteinExistence type="predicted"/>
<comment type="caution">
    <text evidence="1">The sequence shown here is derived from an EMBL/GenBank/DDBJ whole genome shotgun (WGS) entry which is preliminary data.</text>
</comment>
<dbReference type="AlphaFoldDB" id="A0A427XXQ0"/>
<protein>
    <submittedName>
        <fullName evidence="1">Uncharacterized protein</fullName>
    </submittedName>
</protein>
<dbReference type="EMBL" id="RSCD01000024">
    <property type="protein sequence ID" value="RSH83610.1"/>
    <property type="molecule type" value="Genomic_DNA"/>
</dbReference>
<evidence type="ECO:0000313" key="1">
    <source>
        <dbReference type="EMBL" id="RSH83610.1"/>
    </source>
</evidence>
<organism evidence="1 2">
    <name type="scientific">Saitozyma podzolica</name>
    <dbReference type="NCBI Taxonomy" id="1890683"/>
    <lineage>
        <taxon>Eukaryota</taxon>
        <taxon>Fungi</taxon>
        <taxon>Dikarya</taxon>
        <taxon>Basidiomycota</taxon>
        <taxon>Agaricomycotina</taxon>
        <taxon>Tremellomycetes</taxon>
        <taxon>Tremellales</taxon>
        <taxon>Trimorphomycetaceae</taxon>
        <taxon>Saitozyma</taxon>
    </lineage>
</organism>
<sequence length="127" mass="14137">MPGPYPIRTSRLTVPTASTAPTATTLLEQVILNNLGRDLYPRVQVHPRRGSSGILATRASSGRKHKRELDPMIAAANAKGLDENSVDSIYLRRGTKEFEEFEKRLGFDKEPNPVNGLLMERHPIGKF</sequence>